<dbReference type="EMBL" id="CP045032">
    <property type="protein sequence ID" value="QFQ02024.1"/>
    <property type="molecule type" value="Genomic_DNA"/>
</dbReference>
<sequence length="67" mass="7008">MSTDQFKNKAEDLGGKAKEGLGDATDNDSLKDEGRADQTKAGVKEKLNDAKDKVADAANKILGDAGK</sequence>
<dbReference type="Pfam" id="PF05532">
    <property type="entry name" value="CsbD"/>
    <property type="match status" value="1"/>
</dbReference>
<gene>
    <name evidence="4" type="ORF">CUROG_03205</name>
</gene>
<reference evidence="5" key="1">
    <citation type="submission" date="2019-10" db="EMBL/GenBank/DDBJ databases">
        <title>Complete genome sequence of Corynebacterium urogenitalis DSM 108747, isolated from the genital tract of a cow.</title>
        <authorList>
            <person name="Ruckert C."/>
            <person name="Ballas P."/>
            <person name="Wagener K."/>
            <person name="Drillich M."/>
            <person name="Kaempfer P."/>
            <person name="Busse H.-J."/>
            <person name="Ehling-Schulz M."/>
        </authorList>
    </citation>
    <scope>NUCLEOTIDE SEQUENCE [LARGE SCALE GENOMIC DNA]</scope>
    <source>
        <strain evidence="5">LMM 1652</strain>
    </source>
</reference>
<evidence type="ECO:0000259" key="3">
    <source>
        <dbReference type="Pfam" id="PF05532"/>
    </source>
</evidence>
<dbReference type="Gene3D" id="1.10.1470.10">
    <property type="entry name" value="YjbJ"/>
    <property type="match status" value="1"/>
</dbReference>
<feature type="compositionally biased region" description="Basic and acidic residues" evidence="2">
    <location>
        <begin position="28"/>
        <end position="47"/>
    </location>
</feature>
<comment type="similarity">
    <text evidence="1">Belongs to the UPF0337 (CsbD) family.</text>
</comment>
<name>A0A5J6Z4Z5_9CORY</name>
<keyword evidence="5" id="KW-1185">Reference proteome</keyword>
<dbReference type="SUPFAM" id="SSF69047">
    <property type="entry name" value="Hypothetical protein YjbJ"/>
    <property type="match status" value="1"/>
</dbReference>
<accession>A0A5J6Z4Z5</accession>
<dbReference type="OrthoDB" id="4419830at2"/>
<protein>
    <submittedName>
        <fullName evidence="4">CsbD-like protein</fullName>
    </submittedName>
</protein>
<evidence type="ECO:0000256" key="2">
    <source>
        <dbReference type="SAM" id="MobiDB-lite"/>
    </source>
</evidence>
<evidence type="ECO:0000256" key="1">
    <source>
        <dbReference type="ARBA" id="ARBA00009129"/>
    </source>
</evidence>
<dbReference type="InterPro" id="IPR036629">
    <property type="entry name" value="YjbJ_sf"/>
</dbReference>
<dbReference type="KEGG" id="cuo:CUROG_03205"/>
<evidence type="ECO:0000313" key="4">
    <source>
        <dbReference type="EMBL" id="QFQ02024.1"/>
    </source>
</evidence>
<feature type="domain" description="CsbD-like" evidence="3">
    <location>
        <begin position="4"/>
        <end position="55"/>
    </location>
</feature>
<feature type="compositionally biased region" description="Basic and acidic residues" evidence="2">
    <location>
        <begin position="1"/>
        <end position="21"/>
    </location>
</feature>
<feature type="region of interest" description="Disordered" evidence="2">
    <location>
        <begin position="1"/>
        <end position="47"/>
    </location>
</feature>
<organism evidence="4 5">
    <name type="scientific">Corynebacterium urogenitale</name>
    <dbReference type="NCBI Taxonomy" id="2487892"/>
    <lineage>
        <taxon>Bacteria</taxon>
        <taxon>Bacillati</taxon>
        <taxon>Actinomycetota</taxon>
        <taxon>Actinomycetes</taxon>
        <taxon>Mycobacteriales</taxon>
        <taxon>Corynebacteriaceae</taxon>
        <taxon>Corynebacterium</taxon>
    </lineage>
</organism>
<evidence type="ECO:0000313" key="5">
    <source>
        <dbReference type="Proteomes" id="UP000326711"/>
    </source>
</evidence>
<dbReference type="InterPro" id="IPR008462">
    <property type="entry name" value="CsbD"/>
</dbReference>
<dbReference type="RefSeq" id="WP_151902439.1">
    <property type="nucleotide sequence ID" value="NZ_CP045032.1"/>
</dbReference>
<dbReference type="AlphaFoldDB" id="A0A5J6Z4Z5"/>
<dbReference type="Proteomes" id="UP000326711">
    <property type="component" value="Chromosome"/>
</dbReference>
<proteinExistence type="inferred from homology"/>